<evidence type="ECO:0000313" key="2">
    <source>
        <dbReference type="Proteomes" id="UP000576082"/>
    </source>
</evidence>
<reference evidence="1 2" key="1">
    <citation type="submission" date="2020-04" db="EMBL/GenBank/DDBJ databases">
        <title>Flammeovirga sp. SR4, a novel species isolated from seawater.</title>
        <authorList>
            <person name="Wang X."/>
        </authorList>
    </citation>
    <scope>NUCLEOTIDE SEQUENCE [LARGE SCALE GENOMIC DNA]</scope>
    <source>
        <strain evidence="1 2">ATCC 23126</strain>
    </source>
</reference>
<dbReference type="Proteomes" id="UP000576082">
    <property type="component" value="Unassembled WGS sequence"/>
</dbReference>
<proteinExistence type="predicted"/>
<sequence length="164" mass="19167">MLNTQDKNELFARVVSLSCTSQEETQTTYDAIHQEYKYQNSSNVLKDISTERKKDRFESRTTELNEKKNQLDYVETEITNMQPTHSKYKAKIVEKNKLVADISDLELKLEQNDGLEVYFNQLDNIMQEAETYVLLELLHHIKDHATTSSWTLNDYAIKDLEAVV</sequence>
<comment type="caution">
    <text evidence="1">The sequence shown here is derived from an EMBL/GenBank/DDBJ whole genome shotgun (WGS) entry which is preliminary data.</text>
</comment>
<protein>
    <submittedName>
        <fullName evidence="1">Uncharacterized protein</fullName>
    </submittedName>
</protein>
<accession>A0A7X9RW80</accession>
<evidence type="ECO:0000313" key="1">
    <source>
        <dbReference type="EMBL" id="NME69861.1"/>
    </source>
</evidence>
<name>A0A7X9RW80_9BACT</name>
<gene>
    <name evidence="1" type="ORF">HHU12_17940</name>
</gene>
<keyword evidence="2" id="KW-1185">Reference proteome</keyword>
<organism evidence="1 2">
    <name type="scientific">Flammeovirga aprica JL-4</name>
    <dbReference type="NCBI Taxonomy" id="694437"/>
    <lineage>
        <taxon>Bacteria</taxon>
        <taxon>Pseudomonadati</taxon>
        <taxon>Bacteroidota</taxon>
        <taxon>Cytophagia</taxon>
        <taxon>Cytophagales</taxon>
        <taxon>Flammeovirgaceae</taxon>
        <taxon>Flammeovirga</taxon>
    </lineage>
</organism>
<dbReference type="RefSeq" id="WP_169658115.1">
    <property type="nucleotide sequence ID" value="NZ_JABANE010000050.1"/>
</dbReference>
<dbReference type="AlphaFoldDB" id="A0A7X9RW80"/>
<dbReference type="EMBL" id="JABANE010000050">
    <property type="protein sequence ID" value="NME69861.1"/>
    <property type="molecule type" value="Genomic_DNA"/>
</dbReference>